<dbReference type="Proteomes" id="UP000377595">
    <property type="component" value="Unassembled WGS sequence"/>
</dbReference>
<comment type="caution">
    <text evidence="1">The sequence shown here is derived from an EMBL/GenBank/DDBJ whole genome shotgun (WGS) entry which is preliminary data.</text>
</comment>
<sequence length="237" mass="26252">MKQGRCEEAVDLWRAHTEDDAFHAYGLFSLLLQHGQLEEATDILRGLLDEGDSTVVQQLAKLLVKQGRVEEAIELWRVRADHGHEIAELELAVVMARSGQEDTLRALVATGSWLAAERLVAVLVDLDRVREAADVLQVHVDNGDGYAATRLAELLTEQGQEEEALKIWRVLADGESGAYAATRLAKLLAEQGGEDELRARVDAGDHGAAEQFIAHFADKAPHQEVERLRRHGLLPHR</sequence>
<protein>
    <recommendedName>
        <fullName evidence="3">Tetratrico peptide repeat group 5 domain-containing protein</fullName>
    </recommendedName>
</protein>
<proteinExistence type="predicted"/>
<dbReference type="SUPFAM" id="SSF48452">
    <property type="entry name" value="TPR-like"/>
    <property type="match status" value="1"/>
</dbReference>
<dbReference type="RefSeq" id="WP_344315857.1">
    <property type="nucleotide sequence ID" value="NZ_BAAAHM010000001.1"/>
</dbReference>
<dbReference type="Gene3D" id="1.25.40.10">
    <property type="entry name" value="Tetratricopeptide repeat domain"/>
    <property type="match status" value="2"/>
</dbReference>
<gene>
    <name evidence="1" type="ORF">Aple_004370</name>
</gene>
<dbReference type="EMBL" id="BLAF01000004">
    <property type="protein sequence ID" value="GES17542.1"/>
    <property type="molecule type" value="Genomic_DNA"/>
</dbReference>
<reference evidence="1 2" key="1">
    <citation type="submission" date="2019-10" db="EMBL/GenBank/DDBJ databases">
        <title>Whole genome shotgun sequence of Acrocarpospora pleiomorpha NBRC 16267.</title>
        <authorList>
            <person name="Ichikawa N."/>
            <person name="Kimura A."/>
            <person name="Kitahashi Y."/>
            <person name="Komaki H."/>
            <person name="Oguchi A."/>
        </authorList>
    </citation>
    <scope>NUCLEOTIDE SEQUENCE [LARGE SCALE GENOMIC DNA]</scope>
    <source>
        <strain evidence="1 2">NBRC 16267</strain>
    </source>
</reference>
<keyword evidence="2" id="KW-1185">Reference proteome</keyword>
<accession>A0A5M3X9Y2</accession>
<name>A0A5M3X9Y2_9ACTN</name>
<evidence type="ECO:0000313" key="1">
    <source>
        <dbReference type="EMBL" id="GES17542.1"/>
    </source>
</evidence>
<organism evidence="1 2">
    <name type="scientific">Acrocarpospora pleiomorpha</name>
    <dbReference type="NCBI Taxonomy" id="90975"/>
    <lineage>
        <taxon>Bacteria</taxon>
        <taxon>Bacillati</taxon>
        <taxon>Actinomycetota</taxon>
        <taxon>Actinomycetes</taxon>
        <taxon>Streptosporangiales</taxon>
        <taxon>Streptosporangiaceae</taxon>
        <taxon>Acrocarpospora</taxon>
    </lineage>
</organism>
<evidence type="ECO:0000313" key="2">
    <source>
        <dbReference type="Proteomes" id="UP000377595"/>
    </source>
</evidence>
<dbReference type="AlphaFoldDB" id="A0A5M3X9Y2"/>
<dbReference type="InterPro" id="IPR011990">
    <property type="entry name" value="TPR-like_helical_dom_sf"/>
</dbReference>
<evidence type="ECO:0008006" key="3">
    <source>
        <dbReference type="Google" id="ProtNLM"/>
    </source>
</evidence>